<organism evidence="1 2">
    <name type="scientific">Neohortaea acidophila</name>
    <dbReference type="NCBI Taxonomy" id="245834"/>
    <lineage>
        <taxon>Eukaryota</taxon>
        <taxon>Fungi</taxon>
        <taxon>Dikarya</taxon>
        <taxon>Ascomycota</taxon>
        <taxon>Pezizomycotina</taxon>
        <taxon>Dothideomycetes</taxon>
        <taxon>Dothideomycetidae</taxon>
        <taxon>Mycosphaerellales</taxon>
        <taxon>Teratosphaeriaceae</taxon>
        <taxon>Neohortaea</taxon>
    </lineage>
</organism>
<gene>
    <name evidence="1" type="ORF">BDY17DRAFT_176976</name>
</gene>
<dbReference type="GeneID" id="54470869"/>
<dbReference type="RefSeq" id="XP_033588658.1">
    <property type="nucleotide sequence ID" value="XM_033729867.1"/>
</dbReference>
<name>A0A6A6PPR6_9PEZI</name>
<protein>
    <submittedName>
        <fullName evidence="1">Uncharacterized protein</fullName>
    </submittedName>
</protein>
<dbReference type="EMBL" id="MU001637">
    <property type="protein sequence ID" value="KAF2482088.1"/>
    <property type="molecule type" value="Genomic_DNA"/>
</dbReference>
<dbReference type="AlphaFoldDB" id="A0A6A6PPR6"/>
<keyword evidence="2" id="KW-1185">Reference proteome</keyword>
<dbReference type="SUPFAM" id="SSF50494">
    <property type="entry name" value="Trypsin-like serine proteases"/>
    <property type="match status" value="2"/>
</dbReference>
<dbReference type="InterPro" id="IPR009003">
    <property type="entry name" value="Peptidase_S1_PA"/>
</dbReference>
<accession>A0A6A6PPR6</accession>
<dbReference type="Proteomes" id="UP000799767">
    <property type="component" value="Unassembled WGS sequence"/>
</dbReference>
<sequence>MATTQASPILEQQFVRDCPSDDTLAIGGFVKAKYLEKWDNNAGWKLKTDQMSTLSVACALNLVSQGVITKDATWPRMSERCVFRDQLTVARGTGFLVHPDGIIATCGHCVFTNDYGKNPEKPPLPEISSLAGTPFSPDPVSLGVTDLAMLKRGSTATRDLEQDRFVFGLTQKYAEKNAPPIPQSNVWAFERVLFGQNGSFDTRNTAKEVRLSPFDRPDWALVRLKPMQGSKLPQPLPLFRGNIDEVVTGAPKLKRIGHHCGNSLKICDTAPTAGQCSAKA</sequence>
<proteinExistence type="predicted"/>
<evidence type="ECO:0000313" key="2">
    <source>
        <dbReference type="Proteomes" id="UP000799767"/>
    </source>
</evidence>
<evidence type="ECO:0000313" key="1">
    <source>
        <dbReference type="EMBL" id="KAF2482088.1"/>
    </source>
</evidence>
<reference evidence="1" key="1">
    <citation type="journal article" date="2020" name="Stud. Mycol.">
        <title>101 Dothideomycetes genomes: a test case for predicting lifestyles and emergence of pathogens.</title>
        <authorList>
            <person name="Haridas S."/>
            <person name="Albert R."/>
            <person name="Binder M."/>
            <person name="Bloem J."/>
            <person name="Labutti K."/>
            <person name="Salamov A."/>
            <person name="Andreopoulos B."/>
            <person name="Baker S."/>
            <person name="Barry K."/>
            <person name="Bills G."/>
            <person name="Bluhm B."/>
            <person name="Cannon C."/>
            <person name="Castanera R."/>
            <person name="Culley D."/>
            <person name="Daum C."/>
            <person name="Ezra D."/>
            <person name="Gonzalez J."/>
            <person name="Henrissat B."/>
            <person name="Kuo A."/>
            <person name="Liang C."/>
            <person name="Lipzen A."/>
            <person name="Lutzoni F."/>
            <person name="Magnuson J."/>
            <person name="Mondo S."/>
            <person name="Nolan M."/>
            <person name="Ohm R."/>
            <person name="Pangilinan J."/>
            <person name="Park H.-J."/>
            <person name="Ramirez L."/>
            <person name="Alfaro M."/>
            <person name="Sun H."/>
            <person name="Tritt A."/>
            <person name="Yoshinaga Y."/>
            <person name="Zwiers L.-H."/>
            <person name="Turgeon B."/>
            <person name="Goodwin S."/>
            <person name="Spatafora J."/>
            <person name="Crous P."/>
            <person name="Grigoriev I."/>
        </authorList>
    </citation>
    <scope>NUCLEOTIDE SEQUENCE</scope>
    <source>
        <strain evidence="1">CBS 113389</strain>
    </source>
</reference>